<reference evidence="3" key="1">
    <citation type="journal article" date="2023" name="Science">
        <title>Genome structures resolve the early diversification of teleost fishes.</title>
        <authorList>
            <person name="Parey E."/>
            <person name="Louis A."/>
            <person name="Montfort J."/>
            <person name="Bouchez O."/>
            <person name="Roques C."/>
            <person name="Iampietro C."/>
            <person name="Lluch J."/>
            <person name="Castinel A."/>
            <person name="Donnadieu C."/>
            <person name="Desvignes T."/>
            <person name="Floi Bucao C."/>
            <person name="Jouanno E."/>
            <person name="Wen M."/>
            <person name="Mejri S."/>
            <person name="Dirks R."/>
            <person name="Jansen H."/>
            <person name="Henkel C."/>
            <person name="Chen W.J."/>
            <person name="Zahm M."/>
            <person name="Cabau C."/>
            <person name="Klopp C."/>
            <person name="Thompson A.W."/>
            <person name="Robinson-Rechavi M."/>
            <person name="Braasch I."/>
            <person name="Lecointre G."/>
            <person name="Bobe J."/>
            <person name="Postlethwait J.H."/>
            <person name="Berthelot C."/>
            <person name="Roest Crollius H."/>
            <person name="Guiguen Y."/>
        </authorList>
    </citation>
    <scope>NUCLEOTIDE SEQUENCE</scope>
    <source>
        <strain evidence="3">WJC10195</strain>
    </source>
</reference>
<name>A0A9Q1FZK4_SYNKA</name>
<dbReference type="PANTHER" id="PTHR24401:SF29">
    <property type="entry name" value="SI:CH211-243P7.3-RELATED"/>
    <property type="match status" value="1"/>
</dbReference>
<dbReference type="Proteomes" id="UP001152622">
    <property type="component" value="Chromosome 3"/>
</dbReference>
<evidence type="ECO:0000313" key="3">
    <source>
        <dbReference type="EMBL" id="KAJ8370086.1"/>
    </source>
</evidence>
<dbReference type="OrthoDB" id="8942218at2759"/>
<feature type="region of interest" description="Disordered" evidence="1">
    <location>
        <begin position="827"/>
        <end position="847"/>
    </location>
</feature>
<dbReference type="EMBL" id="JAINUF010000003">
    <property type="protein sequence ID" value="KAJ8370086.1"/>
    <property type="molecule type" value="Genomic_DNA"/>
</dbReference>
<gene>
    <name evidence="3" type="ORF">SKAU_G00101140</name>
</gene>
<sequence length="1461" mass="156885">MSTKPKTHKAMSDSEWMSRLRKFASTGVWPASEGNRPAPRQKKWHDLYQRIEKCPMQSRGQTTLLKGFQKCMCGFHSQKFTKSRFGGSHIEAAKPNVSLARRASQTQRPPNLATAEATPSPPCTTVSTQDPPTPAPASVSVAAVMRPPEPCLTVSTAPSGSFTLQAPVQPPRLWSETLPPEDHKWIATTLFRVGAKGKLELRDNLQLWYYPPQPALLYHQAPNPDRFFAHHLLLWMPYKLWKIKVVCPNPACGGHQLTGAGLHKRARQVLDIDRMYYMVTETLTCTKCRASHVSWSQTVLQQLDLAHRSEFRAILTQKYACDIRVIRLLRERGLGNSPTRVIKQLKENHSEEWMQRLARYTTQCIDFQNRPSLLPLSFQEPPEPTVVPSVKWLLTVYSQDILTRLDDTKARITSTYGSILKLDSTRKITKKLAGTAKGTAMWLTSVGNELGQVLVSVLTAQEGAGLDLMADGLVKRYQQAGVDPPAVLYIDCGCCTDAGPDETKLKARFSGWPDILVRLDIWHFMRRIALGCTTDAHQLYPIFMSRLSACIFEWDAADVALLRRAKKNMLISQGSPAMPDEELNRHLAKEELALHCRRRTRGEEATIRLLEQLLQELAGSGGNDSLGVPLIDTERMEYIWRVQRKHVKCIQDPSGVALYTETGSMTKGGVLLKTYRCARGSTSLESFHLHLNRFIPGTSANCLNFQIYLLEGLNRWNQDRAAASLSSGPSALRSYTGNLVHCVNKNYEKLFGRKVVPTFCPPARYTGELLGVQYLLRQTGQALQNMQPDSEETAVLLEELDVEEDMERDEGFCDLTEDPTVLDVEVLPPRSSPQASGSSIQAPGSSALATGSSALAPGSSALAPGSSALAPGSSALAPGSSALAPGSSALAPGSSALAPGSSALAPGSSALAPRSSALAPGSSALAPGSSALAPGSSALAPGSSALAPGSSALAPGSSALAPGSSALAPGSSALVPGSSALGSGSSALAPGSSALAPGSSALGSGSSALAPGSSALAPGSSALAPGSSALAPGSSALAPGSSALAPGSSALGSGSSTVASDSPILASSSTTMVSGSPGDVGATCGDEDEEMAVDDQSVPGYQHVDRLAAYLVELRAQTALYLTNQQANTIIALWQNLDDQDKQRVVYAARHQKRLLSGKFRTPKKPTRTPGVESTTRCVLGASSAPAQRPDCCRLVKAIFIRLCDIHTSPKKKGKAATSRWSLIIEDYRKIRQLVVGNSTVMEGTTLQLAAVNQFTLIKWHNEREKQQELSVLLQGTVLPPPLPEAEDPLQVARTLPAEAVPPRDAHQYELPESTAGQARQRSSAAGPRSIRPKRPVDRQLFSSPPAPGPSPQLKTHLVPSAPVFQVVPILQTVPMHWPVPVLQHGAVDQGTTTQSAATPGATQKRLYRRTVEANTCKKCGQFRTSETGHSQYRGRVFCPQTEALSKEEWLQDMKTKFPKL</sequence>
<dbReference type="PANTHER" id="PTHR24401">
    <property type="entry name" value="SI:CH211-243P7.3-RELATED"/>
    <property type="match status" value="1"/>
</dbReference>
<comment type="caution">
    <text evidence="3">The sequence shown here is derived from an EMBL/GenBank/DDBJ whole genome shotgun (WGS) entry which is preliminary data.</text>
</comment>
<protein>
    <recommendedName>
        <fullName evidence="2">DUF6729 domain-containing protein</fullName>
    </recommendedName>
</protein>
<organism evidence="3 4">
    <name type="scientific">Synaphobranchus kaupii</name>
    <name type="common">Kaup's arrowtooth eel</name>
    <dbReference type="NCBI Taxonomy" id="118154"/>
    <lineage>
        <taxon>Eukaryota</taxon>
        <taxon>Metazoa</taxon>
        <taxon>Chordata</taxon>
        <taxon>Craniata</taxon>
        <taxon>Vertebrata</taxon>
        <taxon>Euteleostomi</taxon>
        <taxon>Actinopterygii</taxon>
        <taxon>Neopterygii</taxon>
        <taxon>Teleostei</taxon>
        <taxon>Anguilliformes</taxon>
        <taxon>Synaphobranchidae</taxon>
        <taxon>Synaphobranchus</taxon>
    </lineage>
</organism>
<feature type="region of interest" description="Disordered" evidence="1">
    <location>
        <begin position="1309"/>
        <end position="1355"/>
    </location>
</feature>
<dbReference type="Gene3D" id="2.150.10.10">
    <property type="entry name" value="Serralysin-like metalloprotease, C-terminal"/>
    <property type="match status" value="2"/>
</dbReference>
<feature type="region of interest" description="Disordered" evidence="1">
    <location>
        <begin position="901"/>
        <end position="926"/>
    </location>
</feature>
<feature type="region of interest" description="Disordered" evidence="1">
    <location>
        <begin position="100"/>
        <end position="138"/>
    </location>
</feature>
<feature type="domain" description="DUF6729" evidence="2">
    <location>
        <begin position="174"/>
        <end position="402"/>
    </location>
</feature>
<dbReference type="InterPro" id="IPR046616">
    <property type="entry name" value="DUF6729"/>
</dbReference>
<proteinExistence type="predicted"/>
<dbReference type="Pfam" id="PF20499">
    <property type="entry name" value="DUF6729"/>
    <property type="match status" value="1"/>
</dbReference>
<dbReference type="InterPro" id="IPR011049">
    <property type="entry name" value="Serralysin-like_metalloprot_C"/>
</dbReference>
<evidence type="ECO:0000313" key="4">
    <source>
        <dbReference type="Proteomes" id="UP001152622"/>
    </source>
</evidence>
<evidence type="ECO:0000259" key="2">
    <source>
        <dbReference type="Pfam" id="PF20499"/>
    </source>
</evidence>
<accession>A0A9Q1FZK4</accession>
<feature type="compositionally biased region" description="Polar residues" evidence="1">
    <location>
        <begin position="1315"/>
        <end position="1324"/>
    </location>
</feature>
<dbReference type="SUPFAM" id="SSF101967">
    <property type="entry name" value="Adhesin YadA, collagen-binding domain"/>
    <property type="match status" value="1"/>
</dbReference>
<keyword evidence="4" id="KW-1185">Reference proteome</keyword>
<feature type="region of interest" description="Disordered" evidence="1">
    <location>
        <begin position="1067"/>
        <end position="1086"/>
    </location>
</feature>
<evidence type="ECO:0000256" key="1">
    <source>
        <dbReference type="SAM" id="MobiDB-lite"/>
    </source>
</evidence>
<feature type="compositionally biased region" description="Polar residues" evidence="1">
    <location>
        <begin position="832"/>
        <end position="841"/>
    </location>
</feature>
<feature type="region of interest" description="Disordered" evidence="1">
    <location>
        <begin position="986"/>
        <end position="1010"/>
    </location>
</feature>